<evidence type="ECO:0000313" key="4">
    <source>
        <dbReference type="Proteomes" id="UP000449547"/>
    </source>
</evidence>
<evidence type="ECO:0000259" key="2">
    <source>
        <dbReference type="Pfam" id="PF02894"/>
    </source>
</evidence>
<dbReference type="Proteomes" id="UP000449547">
    <property type="component" value="Unassembled WGS sequence"/>
</dbReference>
<dbReference type="InterPro" id="IPR000683">
    <property type="entry name" value="Gfo/Idh/MocA-like_OxRdtase_N"/>
</dbReference>
<proteinExistence type="predicted"/>
<protein>
    <recommendedName>
        <fullName evidence="5">Gfo/Idh/MocA-like oxidoreductase N-terminal domain-containing protein</fullName>
    </recommendedName>
</protein>
<dbReference type="Pfam" id="PF02894">
    <property type="entry name" value="GFO_IDH_MocA_C"/>
    <property type="match status" value="1"/>
</dbReference>
<dbReference type="Pfam" id="PF01408">
    <property type="entry name" value="GFO_IDH_MocA"/>
    <property type="match status" value="1"/>
</dbReference>
<dbReference type="OMA" id="IWVGMDE"/>
<feature type="domain" description="Gfo/Idh/MocA-like oxidoreductase N-terminal" evidence="1">
    <location>
        <begin position="2"/>
        <end position="120"/>
    </location>
</feature>
<dbReference type="GO" id="GO:0005737">
    <property type="term" value="C:cytoplasm"/>
    <property type="evidence" value="ECO:0007669"/>
    <property type="project" value="TreeGrafter"/>
</dbReference>
<feature type="domain" description="Gfo/Idh/MocA-like oxidoreductase C-terminal" evidence="2">
    <location>
        <begin position="141"/>
        <end position="329"/>
    </location>
</feature>
<reference evidence="3 4" key="1">
    <citation type="submission" date="2019-07" db="EMBL/GenBank/DDBJ databases">
        <title>Genome assembly of two rare yeast pathogens: Diutina rugosa and Trichomonascus ciferrii.</title>
        <authorList>
            <person name="Mixao V."/>
            <person name="Saus E."/>
            <person name="Hansen A."/>
            <person name="Lass-Flor C."/>
            <person name="Gabaldon T."/>
        </authorList>
    </citation>
    <scope>NUCLEOTIDE SEQUENCE [LARGE SCALE GENOMIC DNA]</scope>
    <source>
        <strain evidence="3 4">CBS 613</strain>
    </source>
</reference>
<dbReference type="GO" id="GO:0006740">
    <property type="term" value="P:NADPH regeneration"/>
    <property type="evidence" value="ECO:0007669"/>
    <property type="project" value="TreeGrafter"/>
</dbReference>
<dbReference type="SUPFAM" id="SSF55347">
    <property type="entry name" value="Glyceraldehyde-3-phosphate dehydrogenase-like, C-terminal domain"/>
    <property type="match status" value="1"/>
</dbReference>
<dbReference type="VEuPathDB" id="FungiDB:DIURU_005594"/>
<dbReference type="GO" id="GO:0000166">
    <property type="term" value="F:nucleotide binding"/>
    <property type="evidence" value="ECO:0007669"/>
    <property type="project" value="InterPro"/>
</dbReference>
<dbReference type="RefSeq" id="XP_034009650.1">
    <property type="nucleotide sequence ID" value="XM_034158593.1"/>
</dbReference>
<evidence type="ECO:0000313" key="3">
    <source>
        <dbReference type="EMBL" id="KAA8896854.1"/>
    </source>
</evidence>
<dbReference type="OrthoDB" id="64915at2759"/>
<dbReference type="EMBL" id="SWFT01000162">
    <property type="protein sequence ID" value="KAA8896854.1"/>
    <property type="molecule type" value="Genomic_DNA"/>
</dbReference>
<dbReference type="SUPFAM" id="SSF51735">
    <property type="entry name" value="NAD(P)-binding Rossmann-fold domains"/>
    <property type="match status" value="1"/>
</dbReference>
<accession>A0A642UCU4</accession>
<gene>
    <name evidence="3" type="ORF">DIURU_005594</name>
</gene>
<evidence type="ECO:0000259" key="1">
    <source>
        <dbReference type="Pfam" id="PF01408"/>
    </source>
</evidence>
<comment type="caution">
    <text evidence="3">The sequence shown here is derived from an EMBL/GenBank/DDBJ whole genome shotgun (WGS) entry which is preliminary data.</text>
</comment>
<sequence length="338" mass="36533">MVNVAVVGTGIFATDTHLPVLQANPDITVVSCYNRTKSKAEAFAEKSGAQKVYDTLDEVFADPQVDAVDALLPVQNNADVVKRAIAANKPLTIEKPIAANLDQAREIVHATNNSNVPVLVLENWCYRNAIAKLRELVAKIEPVAFTYRSTGPFAPNNKYLNTSWRQNPEHVGGYLSDGGVHQLALLTEVLGDVKSVSALTKQLRDVSGDKDILFSTFTMESGLIGTFTYGSTFGATEKKLQFEIYGTKGSIVYDFSPSLKQSKITYREGGNLDEAKEPQTIDVDEGNTIAAEFANFVDAAKTGDKSKLTCTPAAAFHHFAIVVACIESNGNVVEVAKP</sequence>
<dbReference type="InterPro" id="IPR004104">
    <property type="entry name" value="Gfo/Idh/MocA-like_OxRdtase_C"/>
</dbReference>
<dbReference type="Gene3D" id="3.40.50.720">
    <property type="entry name" value="NAD(P)-binding Rossmann-like Domain"/>
    <property type="match status" value="1"/>
</dbReference>
<dbReference type="AlphaFoldDB" id="A0A642UCU4"/>
<dbReference type="Gene3D" id="3.30.360.10">
    <property type="entry name" value="Dihydrodipicolinate Reductase, domain 2"/>
    <property type="match status" value="1"/>
</dbReference>
<dbReference type="PANTHER" id="PTHR42840">
    <property type="entry name" value="NAD(P)-BINDING ROSSMANN-FOLD SUPERFAMILY PROTEIN-RELATED"/>
    <property type="match status" value="1"/>
</dbReference>
<keyword evidence="4" id="KW-1185">Reference proteome</keyword>
<dbReference type="GO" id="GO:0016491">
    <property type="term" value="F:oxidoreductase activity"/>
    <property type="evidence" value="ECO:0007669"/>
    <property type="project" value="TreeGrafter"/>
</dbReference>
<dbReference type="InterPro" id="IPR036291">
    <property type="entry name" value="NAD(P)-bd_dom_sf"/>
</dbReference>
<name>A0A642UCU4_DIURU</name>
<organism evidence="3 4">
    <name type="scientific">Diutina rugosa</name>
    <name type="common">Yeast</name>
    <name type="synonym">Candida rugosa</name>
    <dbReference type="NCBI Taxonomy" id="5481"/>
    <lineage>
        <taxon>Eukaryota</taxon>
        <taxon>Fungi</taxon>
        <taxon>Dikarya</taxon>
        <taxon>Ascomycota</taxon>
        <taxon>Saccharomycotina</taxon>
        <taxon>Pichiomycetes</taxon>
        <taxon>Debaryomycetaceae</taxon>
        <taxon>Diutina</taxon>
    </lineage>
</organism>
<evidence type="ECO:0008006" key="5">
    <source>
        <dbReference type="Google" id="ProtNLM"/>
    </source>
</evidence>
<dbReference type="GeneID" id="54784245"/>
<dbReference type="PANTHER" id="PTHR42840:SF5">
    <property type="entry name" value="NAD(P)-BINDING ROSSMANN-FOLD SUPERFAMILY PROTEIN"/>
    <property type="match status" value="1"/>
</dbReference>